<keyword evidence="9" id="KW-1185">Reference proteome</keyword>
<feature type="domain" description="Reverse transcriptase" evidence="8">
    <location>
        <begin position="508"/>
        <end position="689"/>
    </location>
</feature>
<dbReference type="WBParaSite" id="SPAL_0001356200.1">
    <property type="protein sequence ID" value="SPAL_0001356200.1"/>
    <property type="gene ID" value="SPAL_0001356200"/>
</dbReference>
<keyword evidence="5" id="KW-0255">Endonuclease</keyword>
<reference evidence="10" key="1">
    <citation type="submission" date="2017-02" db="UniProtKB">
        <authorList>
            <consortium name="WormBaseParasite"/>
        </authorList>
    </citation>
    <scope>IDENTIFICATION</scope>
</reference>
<keyword evidence="4" id="KW-0540">Nuclease</keyword>
<dbReference type="SUPFAM" id="SSF56672">
    <property type="entry name" value="DNA/RNA polymerases"/>
    <property type="match status" value="1"/>
</dbReference>
<dbReference type="GO" id="GO:0003964">
    <property type="term" value="F:RNA-directed DNA polymerase activity"/>
    <property type="evidence" value="ECO:0007669"/>
    <property type="project" value="UniProtKB-KW"/>
</dbReference>
<dbReference type="STRING" id="174720.A0A0N5C6J6"/>
<dbReference type="Pfam" id="PF00078">
    <property type="entry name" value="RVT_1"/>
    <property type="match status" value="1"/>
</dbReference>
<keyword evidence="2" id="KW-0808">Transferase</keyword>
<dbReference type="PROSITE" id="PS50878">
    <property type="entry name" value="RT_POL"/>
    <property type="match status" value="1"/>
</dbReference>
<dbReference type="Gene3D" id="3.10.10.10">
    <property type="entry name" value="HIV Type 1 Reverse Transcriptase, subunit A, domain 1"/>
    <property type="match status" value="1"/>
</dbReference>
<evidence type="ECO:0000256" key="2">
    <source>
        <dbReference type="ARBA" id="ARBA00022679"/>
    </source>
</evidence>
<dbReference type="CDD" id="cd09274">
    <property type="entry name" value="RNase_HI_RT_Ty3"/>
    <property type="match status" value="1"/>
</dbReference>
<evidence type="ECO:0000256" key="1">
    <source>
        <dbReference type="ARBA" id="ARBA00012493"/>
    </source>
</evidence>
<keyword evidence="3" id="KW-0548">Nucleotidyltransferase</keyword>
<accession>A0A0N5C6J6</accession>
<dbReference type="InterPro" id="IPR050951">
    <property type="entry name" value="Retrovirus_Pol_polyprotein"/>
</dbReference>
<dbReference type="SUPFAM" id="SSF50630">
    <property type="entry name" value="Acid proteases"/>
    <property type="match status" value="1"/>
</dbReference>
<dbReference type="Gene3D" id="3.30.70.270">
    <property type="match status" value="2"/>
</dbReference>
<evidence type="ECO:0000313" key="10">
    <source>
        <dbReference type="WBParaSite" id="SPAL_0001356200.1"/>
    </source>
</evidence>
<dbReference type="AlphaFoldDB" id="A0A0N5C6J6"/>
<dbReference type="EC" id="2.7.7.49" evidence="1"/>
<evidence type="ECO:0000313" key="9">
    <source>
        <dbReference type="Proteomes" id="UP000046392"/>
    </source>
</evidence>
<dbReference type="Proteomes" id="UP000046392">
    <property type="component" value="Unplaced"/>
</dbReference>
<dbReference type="InterPro" id="IPR041373">
    <property type="entry name" value="RT_RNaseH"/>
</dbReference>
<dbReference type="GO" id="GO:0016787">
    <property type="term" value="F:hydrolase activity"/>
    <property type="evidence" value="ECO:0007669"/>
    <property type="project" value="UniProtKB-KW"/>
</dbReference>
<evidence type="ECO:0000256" key="7">
    <source>
        <dbReference type="ARBA" id="ARBA00022918"/>
    </source>
</evidence>
<evidence type="ECO:0000256" key="4">
    <source>
        <dbReference type="ARBA" id="ARBA00022722"/>
    </source>
</evidence>
<organism evidence="9 10">
    <name type="scientific">Strongyloides papillosus</name>
    <name type="common">Intestinal threadworm</name>
    <dbReference type="NCBI Taxonomy" id="174720"/>
    <lineage>
        <taxon>Eukaryota</taxon>
        <taxon>Metazoa</taxon>
        <taxon>Ecdysozoa</taxon>
        <taxon>Nematoda</taxon>
        <taxon>Chromadorea</taxon>
        <taxon>Rhabditida</taxon>
        <taxon>Tylenchina</taxon>
        <taxon>Panagrolaimomorpha</taxon>
        <taxon>Strongyloidoidea</taxon>
        <taxon>Strongyloididae</taxon>
        <taxon>Strongyloides</taxon>
    </lineage>
</organism>
<dbReference type="InterPro" id="IPR043128">
    <property type="entry name" value="Rev_trsase/Diguanyl_cyclase"/>
</dbReference>
<dbReference type="InterPro" id="IPR043502">
    <property type="entry name" value="DNA/RNA_pol_sf"/>
</dbReference>
<dbReference type="PANTHER" id="PTHR37984">
    <property type="entry name" value="PROTEIN CBG26694"/>
    <property type="match status" value="1"/>
</dbReference>
<evidence type="ECO:0000256" key="6">
    <source>
        <dbReference type="ARBA" id="ARBA00022801"/>
    </source>
</evidence>
<name>A0A0N5C6J6_STREA</name>
<dbReference type="GO" id="GO:0004519">
    <property type="term" value="F:endonuclease activity"/>
    <property type="evidence" value="ECO:0007669"/>
    <property type="project" value="UniProtKB-KW"/>
</dbReference>
<evidence type="ECO:0000259" key="8">
    <source>
        <dbReference type="PROSITE" id="PS50878"/>
    </source>
</evidence>
<dbReference type="InterPro" id="IPR000477">
    <property type="entry name" value="RT_dom"/>
</dbReference>
<proteinExistence type="predicted"/>
<keyword evidence="7" id="KW-0695">RNA-directed DNA polymerase</keyword>
<evidence type="ECO:0000256" key="5">
    <source>
        <dbReference type="ARBA" id="ARBA00022759"/>
    </source>
</evidence>
<keyword evidence="6" id="KW-0378">Hydrolase</keyword>
<protein>
    <recommendedName>
        <fullName evidence="1">RNA-directed DNA polymerase</fullName>
        <ecNumber evidence="1">2.7.7.49</ecNumber>
    </recommendedName>
</protein>
<sequence>MTRSSTFTYLVNTWRDLLGLQDNMEVPSSTTEWLQNGRLRRTKLAETIKDNMEVLKQTSTEFQNVFWFLTEQTFNAAKNMEDFKHEVDNSCSSLKSSNLNITSRIKELTNLNMFYDGDIREFISKVETVCDTDEERLLITPSYLKGIAKSAWRSIPDKSDWQIVKEKLINAIDPSSGKKSSLELKNEIIKMTPRDKETGKYFLIRVQEKITLAQEELKKCWSCDEQAELLLQALQNTSYGNILTRKTKENDLDYAEIADAFLTLGRETYVKKKFSINENNFKKDPKRDFNKDFKKNKKGFKKPSYNKVNHIIASSDEEELLSSSEINKIEHYICCLVGNTIIVEIFLHGITQKALIDTGATTSVLSVKLFNMLLDYSKNKNIKKFTYRPKCPVIIRNASGKEIKSFVADLAKGIDIIIGINLIFSKNNKWILKALNNIQLSEKLTHTVNKISIFDKYPTIIASDDYNKPSEIIEPVALELNDQVIIKEKARPIPFAVKDKVNAMIKQMVNAGILEKSKSPCSNPALIIYKDGKLRLVLDSRKLNSILKKNSIPLPRIQDTIYKMGSKSMFCCLDLAKGYLQVPLTQSSRQLTAFSIPGVGHYQFCSLPLGLTVAPGEFQARMEHIFRKQIDDGNVVIYIDDILIAGNSKQECEIILHEVLSILDKYQLKLNPSKCQLFQTRITYLGVELGNGTVKISEKNSNKFLNFSTPTTKKQLASFNGLFNYFRFYIPQAATLLKPLKDAENREKFQWLPNDELAFQKCKDAIRDAKILHSPNMATALSNKKSFTLCTDASGDAIGSVLLQNHKVVGFYSRTLKGAERNYVALDLEALAILSSLKHFKVLLYGLPITIITDHKPLTSLLTKKDLSARLTRWMIQLQAFQLNIVYSPGKENYVADCLSRCIQPVLKTMLKNFLKNIS</sequence>
<dbReference type="InterPro" id="IPR021109">
    <property type="entry name" value="Peptidase_aspartic_dom_sf"/>
</dbReference>
<evidence type="ECO:0000256" key="3">
    <source>
        <dbReference type="ARBA" id="ARBA00022695"/>
    </source>
</evidence>
<dbReference type="PANTHER" id="PTHR37984:SF5">
    <property type="entry name" value="PROTEIN NYNRIN-LIKE"/>
    <property type="match status" value="1"/>
</dbReference>
<dbReference type="CDD" id="cd01647">
    <property type="entry name" value="RT_LTR"/>
    <property type="match status" value="1"/>
</dbReference>
<dbReference type="Pfam" id="PF17917">
    <property type="entry name" value="RT_RNaseH"/>
    <property type="match status" value="1"/>
</dbReference>